<evidence type="ECO:0000256" key="1">
    <source>
        <dbReference type="SAM" id="MobiDB-lite"/>
    </source>
</evidence>
<name>A0A9D2LFA7_9MICO</name>
<dbReference type="Pfam" id="PF10593">
    <property type="entry name" value="Z1"/>
    <property type="match status" value="1"/>
</dbReference>
<accession>A0A9D2LFA7</accession>
<feature type="domain" description="Putative endonuclease Z1" evidence="2">
    <location>
        <begin position="386"/>
        <end position="606"/>
    </location>
</feature>
<protein>
    <submittedName>
        <fullName evidence="3">Z1 domain-containing protein</fullName>
    </submittedName>
</protein>
<evidence type="ECO:0000313" key="4">
    <source>
        <dbReference type="Proteomes" id="UP000823823"/>
    </source>
</evidence>
<comment type="caution">
    <text evidence="3">The sequence shown here is derived from an EMBL/GenBank/DDBJ whole genome shotgun (WGS) entry which is preliminary data.</text>
</comment>
<feature type="region of interest" description="Disordered" evidence="1">
    <location>
        <begin position="881"/>
        <end position="907"/>
    </location>
</feature>
<evidence type="ECO:0000313" key="3">
    <source>
        <dbReference type="EMBL" id="HJB11460.1"/>
    </source>
</evidence>
<proteinExistence type="predicted"/>
<evidence type="ECO:0000259" key="2">
    <source>
        <dbReference type="Pfam" id="PF10593"/>
    </source>
</evidence>
<sequence>MTSAKLDDGRFEQALGAYEGILKSRTGDLNQDAAHRESVTLIEQIFPGFRAAFEAYEDEKRNSVERIKVGNLIRKDGGRPDWYSGAKTQVGEWPDYRARLEQSGLPGPAIESIHRSTERILSRSANPKAVGDRRKGLVIGYVQSGKTANFTGLISKAVDEGYRIIIVLAGMYTNLRVQTQLRLQKDLGLDTVRERPGIAWHRLTGSNADMGRDISPSFFSNPSNVAVMVVKKHEMRLANVTKFLEAVPDVTLNRRAVMIIDDESDQATPNTMGSKDLVSTINKRVRELWAAVPTGTYVAYTATPFANVFIDPSDDGDLYPEDFVSVLPKPDSYMGSELFFDVDQTVDSGEDEMIHRLAHEVPDHEAMVFTPKPKKVDEFEPEMTASLTTSIRWFILATAIRELRTGEAQDSSMLVHTSQLIRVHERTKEVISQFISEMALDVENQEVAFRDVFDAEIDNASPLRGGELVPGWTKLWPVAKKVLESIVVKIDNGASDDRLIYDPNTPQTVIAVGGGTLSRGLTLEGLVVSYFLRSSNTYDTLLQMGRWFGFRPRYADLVRVWMGPGLLDEYGHLAAVEKQLRDEVVEMEKEGRTPREFAIKVKSHPGRLEITSKNKMDAAQLVRAGLGGTRRQTIYLDRSEPGREIGYRASNNLVRTALDRELPLLTRGAHSSRRHPSLMFRGLTNEDVVGFLEEFWVAPTDKWLQADGMSGWLNRHGAGAQWNLILVSGSGGGGHNHEYSGGIAVSTSRRAPLKPDLWSQDRLGSGLPPHSDIVNIRALMSGDDYLLDIRILADQGQLDERDIEILDGVDKKSAVAMKTARSLIRPNEGTVLLYAIDGDSQPASKSTTRTRMQADGPLVGLGVVFPHAEAEDPGEYWAVELDDQDADLATTPPRDDEADFVPEEDEH</sequence>
<feature type="compositionally biased region" description="Acidic residues" evidence="1">
    <location>
        <begin position="896"/>
        <end position="907"/>
    </location>
</feature>
<dbReference type="Proteomes" id="UP000823823">
    <property type="component" value="Unassembled WGS sequence"/>
</dbReference>
<reference evidence="3" key="2">
    <citation type="submission" date="2021-04" db="EMBL/GenBank/DDBJ databases">
        <authorList>
            <person name="Gilroy R."/>
        </authorList>
    </citation>
    <scope>NUCLEOTIDE SEQUENCE</scope>
    <source>
        <strain evidence="3">ChiHjej13B12-24818</strain>
    </source>
</reference>
<reference evidence="3" key="1">
    <citation type="journal article" date="2021" name="PeerJ">
        <title>Extensive microbial diversity within the chicken gut microbiome revealed by metagenomics and culture.</title>
        <authorList>
            <person name="Gilroy R."/>
            <person name="Ravi A."/>
            <person name="Getino M."/>
            <person name="Pursley I."/>
            <person name="Horton D.L."/>
            <person name="Alikhan N.F."/>
            <person name="Baker D."/>
            <person name="Gharbi K."/>
            <person name="Hall N."/>
            <person name="Watson M."/>
            <person name="Adriaenssens E.M."/>
            <person name="Foster-Nyarko E."/>
            <person name="Jarju S."/>
            <person name="Secka A."/>
            <person name="Antonio M."/>
            <person name="Oren A."/>
            <person name="Chaudhuri R.R."/>
            <person name="La Ragione R."/>
            <person name="Hildebrand F."/>
            <person name="Pallen M.J."/>
        </authorList>
    </citation>
    <scope>NUCLEOTIDE SEQUENCE</scope>
    <source>
        <strain evidence="3">ChiHjej13B12-24818</strain>
    </source>
</reference>
<organism evidence="3 4">
    <name type="scientific">Candidatus Brachybacterium merdavium</name>
    <dbReference type="NCBI Taxonomy" id="2838513"/>
    <lineage>
        <taxon>Bacteria</taxon>
        <taxon>Bacillati</taxon>
        <taxon>Actinomycetota</taxon>
        <taxon>Actinomycetes</taxon>
        <taxon>Micrococcales</taxon>
        <taxon>Dermabacteraceae</taxon>
        <taxon>Brachybacterium</taxon>
    </lineage>
</organism>
<dbReference type="EMBL" id="DWZH01000103">
    <property type="protein sequence ID" value="HJB11460.1"/>
    <property type="molecule type" value="Genomic_DNA"/>
</dbReference>
<dbReference type="AlphaFoldDB" id="A0A9D2LFA7"/>
<gene>
    <name evidence="3" type="ORF">H9786_13220</name>
</gene>
<dbReference type="InterPro" id="IPR018310">
    <property type="entry name" value="Put_endonuclease_Z1-dom"/>
</dbReference>